<keyword evidence="3" id="KW-1185">Reference proteome</keyword>
<organism evidence="2 3">
    <name type="scientific">Salinicoccus siamensis</name>
    <dbReference type="NCBI Taxonomy" id="381830"/>
    <lineage>
        <taxon>Bacteria</taxon>
        <taxon>Bacillati</taxon>
        <taxon>Bacillota</taxon>
        <taxon>Bacilli</taxon>
        <taxon>Bacillales</taxon>
        <taxon>Staphylococcaceae</taxon>
        <taxon>Salinicoccus</taxon>
    </lineage>
</organism>
<proteinExistence type="predicted"/>
<feature type="transmembrane region" description="Helical" evidence="1">
    <location>
        <begin position="127"/>
        <end position="149"/>
    </location>
</feature>
<feature type="transmembrane region" description="Helical" evidence="1">
    <location>
        <begin position="77"/>
        <end position="95"/>
    </location>
</feature>
<feature type="transmembrane region" description="Helical" evidence="1">
    <location>
        <begin position="47"/>
        <end position="65"/>
    </location>
</feature>
<dbReference type="RefSeq" id="WP_380570360.1">
    <property type="nucleotide sequence ID" value="NZ_JBHMAH010000015.1"/>
</dbReference>
<evidence type="ECO:0000313" key="3">
    <source>
        <dbReference type="Proteomes" id="UP001589740"/>
    </source>
</evidence>
<keyword evidence="1" id="KW-0472">Membrane</keyword>
<protein>
    <submittedName>
        <fullName evidence="2">Uncharacterized protein</fullName>
    </submittedName>
</protein>
<name>A0ABV5Z3V5_9STAP</name>
<keyword evidence="1" id="KW-0812">Transmembrane</keyword>
<dbReference type="EMBL" id="JBHMAH010000015">
    <property type="protein sequence ID" value="MFB9860787.1"/>
    <property type="molecule type" value="Genomic_DNA"/>
</dbReference>
<keyword evidence="1" id="KW-1133">Transmembrane helix</keyword>
<feature type="transmembrane region" description="Helical" evidence="1">
    <location>
        <begin position="6"/>
        <end position="27"/>
    </location>
</feature>
<dbReference type="Proteomes" id="UP001589740">
    <property type="component" value="Unassembled WGS sequence"/>
</dbReference>
<evidence type="ECO:0000313" key="2">
    <source>
        <dbReference type="EMBL" id="MFB9860787.1"/>
    </source>
</evidence>
<accession>A0ABV5Z3V5</accession>
<gene>
    <name evidence="2" type="ORF">ACFFLE_06635</name>
</gene>
<comment type="caution">
    <text evidence="2">The sequence shown here is derived from an EMBL/GenBank/DDBJ whole genome shotgun (WGS) entry which is preliminary data.</text>
</comment>
<evidence type="ECO:0000256" key="1">
    <source>
        <dbReference type="SAM" id="Phobius"/>
    </source>
</evidence>
<sequence>MELFGLFAGLAIIGILLVLFLFLLGIVKWLLQGYFLYRIAEKKNLDIPLLAFVPFGTFYLGGQMFDGHVLDRGKFEPKTLGIVFAIAGIVLYIMGLSIGDIAVSYVLIESIAFLGVFAAYTKNIGTAALLALLNFVTAGIAAIVILFLYNRKLEEEAFGIVDEDDEEYRSV</sequence>
<reference evidence="2 3" key="1">
    <citation type="submission" date="2024-09" db="EMBL/GenBank/DDBJ databases">
        <authorList>
            <person name="Sun Q."/>
            <person name="Mori K."/>
        </authorList>
    </citation>
    <scope>NUCLEOTIDE SEQUENCE [LARGE SCALE GENOMIC DNA]</scope>
    <source>
        <strain evidence="2 3">JCM 12822</strain>
    </source>
</reference>
<feature type="transmembrane region" description="Helical" evidence="1">
    <location>
        <begin position="102"/>
        <end position="121"/>
    </location>
</feature>